<feature type="region of interest" description="Disordered" evidence="15">
    <location>
        <begin position="84"/>
        <end position="113"/>
    </location>
</feature>
<evidence type="ECO:0000256" key="11">
    <source>
        <dbReference type="ARBA" id="ARBA00023326"/>
    </source>
</evidence>
<keyword evidence="5" id="KW-1003">Cell membrane</keyword>
<evidence type="ECO:0000256" key="10">
    <source>
        <dbReference type="ARBA" id="ARBA00023316"/>
    </source>
</evidence>
<evidence type="ECO:0000313" key="17">
    <source>
        <dbReference type="EMBL" id="KIM80532.1"/>
    </source>
</evidence>
<dbReference type="GO" id="GO:0071555">
    <property type="term" value="P:cell wall organization"/>
    <property type="evidence" value="ECO:0007669"/>
    <property type="project" value="UniProtKB-KW"/>
</dbReference>
<proteinExistence type="inferred from homology"/>
<evidence type="ECO:0000256" key="7">
    <source>
        <dbReference type="ARBA" id="ARBA00023136"/>
    </source>
</evidence>
<keyword evidence="6 17" id="KW-0378">Hydrolase</keyword>
<evidence type="ECO:0000256" key="15">
    <source>
        <dbReference type="SAM" id="MobiDB-lite"/>
    </source>
</evidence>
<comment type="similarity">
    <text evidence="3">Belongs to the glycosyl hydrolase 17 family.</text>
</comment>
<dbReference type="InterPro" id="IPR050732">
    <property type="entry name" value="Beta-glucan_modifiers"/>
</dbReference>
<name>A0A0C3BT60_PILCF</name>
<dbReference type="EC" id="3.2.1.39" evidence="4"/>
<reference evidence="17 18" key="1">
    <citation type="submission" date="2014-04" db="EMBL/GenBank/DDBJ databases">
        <authorList>
            <consortium name="DOE Joint Genome Institute"/>
            <person name="Kuo A."/>
            <person name="Tarkka M."/>
            <person name="Buscot F."/>
            <person name="Kohler A."/>
            <person name="Nagy L.G."/>
            <person name="Floudas D."/>
            <person name="Copeland A."/>
            <person name="Barry K.W."/>
            <person name="Cichocki N."/>
            <person name="Veneault-Fourrey C."/>
            <person name="LaButti K."/>
            <person name="Lindquist E.A."/>
            <person name="Lipzen A."/>
            <person name="Lundell T."/>
            <person name="Morin E."/>
            <person name="Murat C."/>
            <person name="Sun H."/>
            <person name="Tunlid A."/>
            <person name="Henrissat B."/>
            <person name="Grigoriev I.V."/>
            <person name="Hibbett D.S."/>
            <person name="Martin F."/>
            <person name="Nordberg H.P."/>
            <person name="Cantor M.N."/>
            <person name="Hua S.X."/>
        </authorList>
    </citation>
    <scope>NUCLEOTIDE SEQUENCE [LARGE SCALE GENOMIC DNA]</scope>
    <source>
        <strain evidence="17 18">F 1598</strain>
    </source>
</reference>
<evidence type="ECO:0000313" key="18">
    <source>
        <dbReference type="Proteomes" id="UP000054166"/>
    </source>
</evidence>
<gene>
    <name evidence="17" type="ORF">PILCRDRAFT_822253</name>
</gene>
<sequence length="422" mass="45793">MRISVFFLSALSVGTLVVLGPAFASAQDSPAAPIHKRTGAGLGHKRVVNSRRADLNKRDALSALQLLNATIVDKATPNVAAANAGADPSTAVAGSGVKTPTPPSTTNSTSNSTLRFPDLGFKMPTTVPDSLDGWWADDSTEYAFLGFSYEITACQSLAQLKKDFENIRTKFNGRYIRLYGTCDNNGYYNDIVTAAWDAGLGVHGLVWFGFNGGNEWEKRRDELFAILKSNPKARYVTRVVQFGSEPLFDSVLSVSALAAQVIAAEKTLKPLGIPVTVSDMVYGFTKDGGSKAVLEAIDQISIHMLPFFSTKATTGANAWPLVESDINWALTQAPLKGKKIILDENAWPSEQGSGVKANSQKAVASVSQQQAYFDLLDSKCSYFKQHKIGWMFHVYSNDMESEYGLYGDNGKILFPFHPKTSC</sequence>
<evidence type="ECO:0000256" key="3">
    <source>
        <dbReference type="ARBA" id="ARBA00008773"/>
    </source>
</evidence>
<evidence type="ECO:0000256" key="9">
    <source>
        <dbReference type="ARBA" id="ARBA00023277"/>
    </source>
</evidence>
<dbReference type="GO" id="GO:0005886">
    <property type="term" value="C:plasma membrane"/>
    <property type="evidence" value="ECO:0007669"/>
    <property type="project" value="UniProtKB-SubCell"/>
</dbReference>
<evidence type="ECO:0000256" key="8">
    <source>
        <dbReference type="ARBA" id="ARBA00023180"/>
    </source>
</evidence>
<dbReference type="PANTHER" id="PTHR16631:SF17">
    <property type="entry name" value="GLUCAN ENDO-1,3-BETA-GLUCOSIDASE BTGC"/>
    <property type="match status" value="1"/>
</dbReference>
<dbReference type="PANTHER" id="PTHR16631">
    <property type="entry name" value="GLUCAN 1,3-BETA-GLUCOSIDASE"/>
    <property type="match status" value="1"/>
</dbReference>
<dbReference type="InterPro" id="IPR017853">
    <property type="entry name" value="GH"/>
</dbReference>
<keyword evidence="8" id="KW-0325">Glycoprotein</keyword>
<keyword evidence="16" id="KW-0732">Signal</keyword>
<comment type="function">
    <text evidence="12">Glucanases play a role in cell expansion during growth, in cell-cell fusion during mating, and in spore release during sporulation. This enzyme may be involved in beta-glucan degradation. Active on laminarin and lichenan.</text>
</comment>
<evidence type="ECO:0000256" key="2">
    <source>
        <dbReference type="ARBA" id="ARBA00004401"/>
    </source>
</evidence>
<dbReference type="Proteomes" id="UP000054166">
    <property type="component" value="Unassembled WGS sequence"/>
</dbReference>
<dbReference type="GO" id="GO:0009277">
    <property type="term" value="C:fungal-type cell wall"/>
    <property type="evidence" value="ECO:0007669"/>
    <property type="project" value="TreeGrafter"/>
</dbReference>
<dbReference type="HOGENOM" id="CLU_052206_0_0_1"/>
<dbReference type="SUPFAM" id="SSF51445">
    <property type="entry name" value="(Trans)glycosidases"/>
    <property type="match status" value="1"/>
</dbReference>
<evidence type="ECO:0000256" key="16">
    <source>
        <dbReference type="SAM" id="SignalP"/>
    </source>
</evidence>
<organism evidence="17 18">
    <name type="scientific">Piloderma croceum (strain F 1598)</name>
    <dbReference type="NCBI Taxonomy" id="765440"/>
    <lineage>
        <taxon>Eukaryota</taxon>
        <taxon>Fungi</taxon>
        <taxon>Dikarya</taxon>
        <taxon>Basidiomycota</taxon>
        <taxon>Agaricomycotina</taxon>
        <taxon>Agaricomycetes</taxon>
        <taxon>Agaricomycetidae</taxon>
        <taxon>Atheliales</taxon>
        <taxon>Atheliaceae</taxon>
        <taxon>Piloderma</taxon>
    </lineage>
</organism>
<keyword evidence="10" id="KW-0961">Cell wall biogenesis/degradation</keyword>
<evidence type="ECO:0000256" key="4">
    <source>
        <dbReference type="ARBA" id="ARBA00012780"/>
    </source>
</evidence>
<feature type="chain" id="PRO_5002175795" description="glucan endo-1,3-beta-D-glucosidase" evidence="16">
    <location>
        <begin position="27"/>
        <end position="422"/>
    </location>
</feature>
<evidence type="ECO:0000256" key="12">
    <source>
        <dbReference type="ARBA" id="ARBA00037649"/>
    </source>
</evidence>
<dbReference type="GO" id="GO:0000272">
    <property type="term" value="P:polysaccharide catabolic process"/>
    <property type="evidence" value="ECO:0007669"/>
    <property type="project" value="UniProtKB-KW"/>
</dbReference>
<dbReference type="AlphaFoldDB" id="A0A0C3BT60"/>
<feature type="compositionally biased region" description="Low complexity" evidence="15">
    <location>
        <begin position="104"/>
        <end position="113"/>
    </location>
</feature>
<dbReference type="GO" id="GO:0009986">
    <property type="term" value="C:cell surface"/>
    <property type="evidence" value="ECO:0007669"/>
    <property type="project" value="TreeGrafter"/>
</dbReference>
<reference evidence="18" key="2">
    <citation type="submission" date="2015-01" db="EMBL/GenBank/DDBJ databases">
        <title>Evolutionary Origins and Diversification of the Mycorrhizal Mutualists.</title>
        <authorList>
            <consortium name="DOE Joint Genome Institute"/>
            <consortium name="Mycorrhizal Genomics Consortium"/>
            <person name="Kohler A."/>
            <person name="Kuo A."/>
            <person name="Nagy L.G."/>
            <person name="Floudas D."/>
            <person name="Copeland A."/>
            <person name="Barry K.W."/>
            <person name="Cichocki N."/>
            <person name="Veneault-Fourrey C."/>
            <person name="LaButti K."/>
            <person name="Lindquist E.A."/>
            <person name="Lipzen A."/>
            <person name="Lundell T."/>
            <person name="Morin E."/>
            <person name="Murat C."/>
            <person name="Riley R."/>
            <person name="Ohm R."/>
            <person name="Sun H."/>
            <person name="Tunlid A."/>
            <person name="Henrissat B."/>
            <person name="Grigoriev I.V."/>
            <person name="Hibbett D.S."/>
            <person name="Martin F."/>
        </authorList>
    </citation>
    <scope>NUCLEOTIDE SEQUENCE [LARGE SCALE GENOMIC DNA]</scope>
    <source>
        <strain evidence="18">F 1598</strain>
    </source>
</reference>
<comment type="catalytic activity">
    <reaction evidence="1">
        <text>Hydrolysis of (1-&gt;3)-beta-D-glucosidic linkages in (1-&gt;3)-beta-D-glucans.</text>
        <dbReference type="EC" id="3.2.1.39"/>
    </reaction>
</comment>
<dbReference type="OrthoDB" id="77201at2759"/>
<protein>
    <recommendedName>
        <fullName evidence="4">glucan endo-1,3-beta-D-glucosidase</fullName>
        <ecNumber evidence="4">3.2.1.39</ecNumber>
    </recommendedName>
    <alternativeName>
        <fullName evidence="14">Endo-1,3-beta-glucanase btgC</fullName>
    </alternativeName>
    <alternativeName>
        <fullName evidence="13">Laminarinase btgC</fullName>
    </alternativeName>
</protein>
<dbReference type="EMBL" id="KN833003">
    <property type="protein sequence ID" value="KIM80532.1"/>
    <property type="molecule type" value="Genomic_DNA"/>
</dbReference>
<dbReference type="GO" id="GO:0042973">
    <property type="term" value="F:glucan endo-1,3-beta-D-glucosidase activity"/>
    <property type="evidence" value="ECO:0007669"/>
    <property type="project" value="UniProtKB-EC"/>
</dbReference>
<keyword evidence="18" id="KW-1185">Reference proteome</keyword>
<keyword evidence="9" id="KW-0119">Carbohydrate metabolism</keyword>
<evidence type="ECO:0000256" key="13">
    <source>
        <dbReference type="ARBA" id="ARBA00042373"/>
    </source>
</evidence>
<keyword evidence="7" id="KW-0472">Membrane</keyword>
<evidence type="ECO:0000256" key="6">
    <source>
        <dbReference type="ARBA" id="ARBA00022801"/>
    </source>
</evidence>
<feature type="signal peptide" evidence="16">
    <location>
        <begin position="1"/>
        <end position="26"/>
    </location>
</feature>
<keyword evidence="11" id="KW-0624">Polysaccharide degradation</keyword>
<evidence type="ECO:0000256" key="5">
    <source>
        <dbReference type="ARBA" id="ARBA00022475"/>
    </source>
</evidence>
<comment type="subcellular location">
    <subcellularLocation>
        <location evidence="2">Cell membrane</location>
        <topology evidence="2">Single-pass type II membrane protein</topology>
    </subcellularLocation>
</comment>
<dbReference type="InParanoid" id="A0A0C3BT60"/>
<evidence type="ECO:0000256" key="14">
    <source>
        <dbReference type="ARBA" id="ARBA00043078"/>
    </source>
</evidence>
<accession>A0A0C3BT60</accession>
<dbReference type="GO" id="GO:0005576">
    <property type="term" value="C:extracellular region"/>
    <property type="evidence" value="ECO:0007669"/>
    <property type="project" value="TreeGrafter"/>
</dbReference>
<evidence type="ECO:0000256" key="1">
    <source>
        <dbReference type="ARBA" id="ARBA00000382"/>
    </source>
</evidence>